<dbReference type="Proteomes" id="UP001205337">
    <property type="component" value="Unassembled WGS sequence"/>
</dbReference>
<evidence type="ECO:0000256" key="1">
    <source>
        <dbReference type="SAM" id="MobiDB-lite"/>
    </source>
</evidence>
<dbReference type="GO" id="GO:0005524">
    <property type="term" value="F:ATP binding"/>
    <property type="evidence" value="ECO:0007669"/>
    <property type="project" value="UniProtKB-KW"/>
</dbReference>
<proteinExistence type="predicted"/>
<keyword evidence="3" id="KW-0067">ATP-binding</keyword>
<gene>
    <name evidence="3" type="ORF">NUH29_10890</name>
</gene>
<name>A0ABT1ZH67_9MICO</name>
<feature type="compositionally biased region" description="Basic and acidic residues" evidence="1">
    <location>
        <begin position="91"/>
        <end position="102"/>
    </location>
</feature>
<evidence type="ECO:0000313" key="4">
    <source>
        <dbReference type="Proteomes" id="UP001205337"/>
    </source>
</evidence>
<comment type="caution">
    <text evidence="3">The sequence shown here is derived from an EMBL/GenBank/DDBJ whole genome shotgun (WGS) entry which is preliminary data.</text>
</comment>
<organism evidence="3 4">
    <name type="scientific">Protaetiibacter mangrovi</name>
    <dbReference type="NCBI Taxonomy" id="2970926"/>
    <lineage>
        <taxon>Bacteria</taxon>
        <taxon>Bacillati</taxon>
        <taxon>Actinomycetota</taxon>
        <taxon>Actinomycetes</taxon>
        <taxon>Micrococcales</taxon>
        <taxon>Microbacteriaceae</taxon>
        <taxon>Protaetiibacter</taxon>
    </lineage>
</organism>
<sequence>MSGQSPTPSWRDKMRPVELLVMAAVFGVFVGAFVFMGTREWGLALIMAAVAFIASLVILATLLIAVGPKIGGDERVDPVDPAAPSGSAGSVHRDPRTDPHGH</sequence>
<evidence type="ECO:0000256" key="2">
    <source>
        <dbReference type="SAM" id="Phobius"/>
    </source>
</evidence>
<protein>
    <submittedName>
        <fullName evidence="3">ABC transporter ATP-binding protein</fullName>
    </submittedName>
</protein>
<keyword evidence="2" id="KW-1133">Transmembrane helix</keyword>
<dbReference type="EMBL" id="JANTHX010000007">
    <property type="protein sequence ID" value="MCS0500053.1"/>
    <property type="molecule type" value="Genomic_DNA"/>
</dbReference>
<reference evidence="3 4" key="1">
    <citation type="submission" date="2022-08" db="EMBL/GenBank/DDBJ databases">
        <authorList>
            <person name="Li F."/>
        </authorList>
    </citation>
    <scope>NUCLEOTIDE SEQUENCE [LARGE SCALE GENOMIC DNA]</scope>
    <source>
        <strain evidence="3 4">10F1B-8-1</strain>
    </source>
</reference>
<accession>A0ABT1ZH67</accession>
<feature type="transmembrane region" description="Helical" evidence="2">
    <location>
        <begin position="19"/>
        <end position="37"/>
    </location>
</feature>
<keyword evidence="2" id="KW-0472">Membrane</keyword>
<feature type="region of interest" description="Disordered" evidence="1">
    <location>
        <begin position="75"/>
        <end position="102"/>
    </location>
</feature>
<dbReference type="RefSeq" id="WP_258799146.1">
    <property type="nucleotide sequence ID" value="NZ_JANTHX010000007.1"/>
</dbReference>
<keyword evidence="4" id="KW-1185">Reference proteome</keyword>
<feature type="transmembrane region" description="Helical" evidence="2">
    <location>
        <begin position="43"/>
        <end position="66"/>
    </location>
</feature>
<evidence type="ECO:0000313" key="3">
    <source>
        <dbReference type="EMBL" id="MCS0500053.1"/>
    </source>
</evidence>
<keyword evidence="2" id="KW-0812">Transmembrane</keyword>
<keyword evidence="3" id="KW-0547">Nucleotide-binding</keyword>